<sequence length="66" mass="7088">MTGNTPHLDVEALRSLLLDTLTPDHSTTPISSARHVMPYASRLAAILAPHLSPADKVTVSRLMADL</sequence>
<dbReference type="EMBL" id="FNBW01000023">
    <property type="protein sequence ID" value="SDG56414.1"/>
    <property type="molecule type" value="Genomic_DNA"/>
</dbReference>
<name>A0A8G2F0A5_9PROT</name>
<dbReference type="Proteomes" id="UP000198615">
    <property type="component" value="Unassembled WGS sequence"/>
</dbReference>
<organism evidence="1 2">
    <name type="scientific">Thalassobaculum litoreum DSM 18839</name>
    <dbReference type="NCBI Taxonomy" id="1123362"/>
    <lineage>
        <taxon>Bacteria</taxon>
        <taxon>Pseudomonadati</taxon>
        <taxon>Pseudomonadota</taxon>
        <taxon>Alphaproteobacteria</taxon>
        <taxon>Rhodospirillales</taxon>
        <taxon>Thalassobaculaceae</taxon>
        <taxon>Thalassobaculum</taxon>
    </lineage>
</organism>
<comment type="caution">
    <text evidence="1">The sequence shown here is derived from an EMBL/GenBank/DDBJ whole genome shotgun (WGS) entry which is preliminary data.</text>
</comment>
<evidence type="ECO:0000313" key="2">
    <source>
        <dbReference type="Proteomes" id="UP000198615"/>
    </source>
</evidence>
<gene>
    <name evidence="1" type="ORF">SAMN05660686_04866</name>
</gene>
<protein>
    <submittedName>
        <fullName evidence="1">Uncharacterized protein</fullName>
    </submittedName>
</protein>
<reference evidence="1 2" key="1">
    <citation type="submission" date="2016-10" db="EMBL/GenBank/DDBJ databases">
        <authorList>
            <person name="Varghese N."/>
            <person name="Submissions S."/>
        </authorList>
    </citation>
    <scope>NUCLEOTIDE SEQUENCE [LARGE SCALE GENOMIC DNA]</scope>
    <source>
        <strain evidence="1 2">DSM 18839</strain>
    </source>
</reference>
<accession>A0A8G2F0A5</accession>
<dbReference type="RefSeq" id="WP_093154514.1">
    <property type="nucleotide sequence ID" value="NZ_FNBW01000023.1"/>
</dbReference>
<evidence type="ECO:0000313" key="1">
    <source>
        <dbReference type="EMBL" id="SDG56414.1"/>
    </source>
</evidence>
<proteinExistence type="predicted"/>
<keyword evidence="2" id="KW-1185">Reference proteome</keyword>
<dbReference type="AlphaFoldDB" id="A0A8G2F0A5"/>